<feature type="compositionally biased region" description="Basic and acidic residues" evidence="1">
    <location>
        <begin position="368"/>
        <end position="382"/>
    </location>
</feature>
<gene>
    <name evidence="2" type="ORF">OSB1V03_LOCUS18648</name>
</gene>
<accession>A0A7R9QDB1</accession>
<dbReference type="AlphaFoldDB" id="A0A7R9QDB1"/>
<evidence type="ECO:0000313" key="3">
    <source>
        <dbReference type="Proteomes" id="UP000759131"/>
    </source>
</evidence>
<feature type="non-terminal residue" evidence="2">
    <location>
        <position position="1"/>
    </location>
</feature>
<evidence type="ECO:0000313" key="2">
    <source>
        <dbReference type="EMBL" id="CAD7641428.1"/>
    </source>
</evidence>
<sequence>STGSANETNNDTKYNIIDNSEDIAVNATKTIEELYEEQQQKVANNTDVLQTTNLTNREGTYDNQRVDTLTTIIPAMPGIPIFRSPPEFKIHDPDEGPLEPYFHPGNTTDENHWYMPSTDTPGQKYVYVKRPDFEAEKGSLEETYKHLLVGANDDDGEDVPLPPDFDDTQQNYTNNGNDTTYDTSSNVTEDVLKDITTVRPNILPKPLPLPAPPIMPPLLPRPHLTQPLPYHNYYMPQNAYYNRYSYGYLPYRVPYYQYMRRFNPLQYYGRNYGYNGNQWPPIVTFPTTTETIATTDVYKMLPKSYEEFGAKIARVTVEEDQQSDPLSAADEDTLEAMGPLELGTTTEQSAKEIQFIINSRLHPKPNNKTRDSVNSKPIDKESQIGSKQKFRPNIMNSYLKPNTQYKTNQYLPHNYDFMDENDDHIVLAEDRQFAPKPMKKRKKIRISLANKKIPRIRDNRRRIYIKSSGKTGAKVGDRRLIRGKHYKIRRIIRKKINQTNRALSHGSIGHAVTKIPTKHNNIDWRSDGNKPDITTKRPKFLFRASIKDESLRVDSRGVKWWSLEQPSYCSQDIYVTKGCAKTEPNKRWSYNPTDKKCYAYEDYCYDLKPNSFKSSKDCFRKCYRIDKI</sequence>
<name>A0A7R9QDB1_9ACAR</name>
<evidence type="ECO:0000256" key="1">
    <source>
        <dbReference type="SAM" id="MobiDB-lite"/>
    </source>
</evidence>
<dbReference type="GO" id="GO:0004867">
    <property type="term" value="F:serine-type endopeptidase inhibitor activity"/>
    <property type="evidence" value="ECO:0007669"/>
    <property type="project" value="InterPro"/>
</dbReference>
<proteinExistence type="predicted"/>
<feature type="region of interest" description="Disordered" evidence="1">
    <location>
        <begin position="358"/>
        <end position="385"/>
    </location>
</feature>
<protein>
    <submittedName>
        <fullName evidence="2">Uncharacterized protein</fullName>
    </submittedName>
</protein>
<dbReference type="EMBL" id="CAJPIZ010025248">
    <property type="protein sequence ID" value="CAG2118697.1"/>
    <property type="molecule type" value="Genomic_DNA"/>
</dbReference>
<dbReference type="EMBL" id="OC879823">
    <property type="protein sequence ID" value="CAD7641428.1"/>
    <property type="molecule type" value="Genomic_DNA"/>
</dbReference>
<feature type="non-terminal residue" evidence="2">
    <location>
        <position position="628"/>
    </location>
</feature>
<keyword evidence="3" id="KW-1185">Reference proteome</keyword>
<dbReference type="InterPro" id="IPR036880">
    <property type="entry name" value="Kunitz_BPTI_sf"/>
</dbReference>
<reference evidence="2" key="1">
    <citation type="submission" date="2020-11" db="EMBL/GenBank/DDBJ databases">
        <authorList>
            <person name="Tran Van P."/>
        </authorList>
    </citation>
    <scope>NUCLEOTIDE SEQUENCE</scope>
</reference>
<dbReference type="Proteomes" id="UP000759131">
    <property type="component" value="Unassembled WGS sequence"/>
</dbReference>
<dbReference type="SUPFAM" id="SSF57362">
    <property type="entry name" value="BPTI-like"/>
    <property type="match status" value="1"/>
</dbReference>
<organism evidence="2">
    <name type="scientific">Medioppia subpectinata</name>
    <dbReference type="NCBI Taxonomy" id="1979941"/>
    <lineage>
        <taxon>Eukaryota</taxon>
        <taxon>Metazoa</taxon>
        <taxon>Ecdysozoa</taxon>
        <taxon>Arthropoda</taxon>
        <taxon>Chelicerata</taxon>
        <taxon>Arachnida</taxon>
        <taxon>Acari</taxon>
        <taxon>Acariformes</taxon>
        <taxon>Sarcoptiformes</taxon>
        <taxon>Oribatida</taxon>
        <taxon>Brachypylina</taxon>
        <taxon>Oppioidea</taxon>
        <taxon>Oppiidae</taxon>
        <taxon>Medioppia</taxon>
    </lineage>
</organism>